<reference evidence="1 2" key="1">
    <citation type="journal article" date="2024" name="G3 (Bethesda)">
        <title>Genome assembly of Hibiscus sabdariffa L. provides insights into metabolisms of medicinal natural products.</title>
        <authorList>
            <person name="Kim T."/>
        </authorList>
    </citation>
    <scope>NUCLEOTIDE SEQUENCE [LARGE SCALE GENOMIC DNA]</scope>
    <source>
        <strain evidence="1">TK-2024</strain>
        <tissue evidence="1">Old leaves</tissue>
    </source>
</reference>
<gene>
    <name evidence="1" type="ORF">V6N11_047267</name>
</gene>
<accession>A0ABR2A1B9</accession>
<dbReference type="EMBL" id="JBBPBN010000442">
    <property type="protein sequence ID" value="KAK8486428.1"/>
    <property type="molecule type" value="Genomic_DNA"/>
</dbReference>
<name>A0ABR2A1B9_9ROSI</name>
<protein>
    <submittedName>
        <fullName evidence="1">Uncharacterized protein</fullName>
    </submittedName>
</protein>
<sequence>MALEDPLPFFIGDHWIQTPTTLQCSLSPSAVAASVKSSKICALTNLNTDVNANKEALNNEREANNNNGNLDDVAISSWRIKDSKKRDPITKWVQFNWVSNFDDSIDENLIINSNNNHTNNNNGETKENLSGNEDNDESIPSKVLI</sequence>
<dbReference type="Proteomes" id="UP001396334">
    <property type="component" value="Unassembled WGS sequence"/>
</dbReference>
<proteinExistence type="predicted"/>
<keyword evidence="2" id="KW-1185">Reference proteome</keyword>
<organism evidence="1 2">
    <name type="scientific">Hibiscus sabdariffa</name>
    <name type="common">roselle</name>
    <dbReference type="NCBI Taxonomy" id="183260"/>
    <lineage>
        <taxon>Eukaryota</taxon>
        <taxon>Viridiplantae</taxon>
        <taxon>Streptophyta</taxon>
        <taxon>Embryophyta</taxon>
        <taxon>Tracheophyta</taxon>
        <taxon>Spermatophyta</taxon>
        <taxon>Magnoliopsida</taxon>
        <taxon>eudicotyledons</taxon>
        <taxon>Gunneridae</taxon>
        <taxon>Pentapetalae</taxon>
        <taxon>rosids</taxon>
        <taxon>malvids</taxon>
        <taxon>Malvales</taxon>
        <taxon>Malvaceae</taxon>
        <taxon>Malvoideae</taxon>
        <taxon>Hibiscus</taxon>
    </lineage>
</organism>
<evidence type="ECO:0000313" key="1">
    <source>
        <dbReference type="EMBL" id="KAK8486428.1"/>
    </source>
</evidence>
<comment type="caution">
    <text evidence="1">The sequence shown here is derived from an EMBL/GenBank/DDBJ whole genome shotgun (WGS) entry which is preliminary data.</text>
</comment>
<evidence type="ECO:0000313" key="2">
    <source>
        <dbReference type="Proteomes" id="UP001396334"/>
    </source>
</evidence>